<dbReference type="Pfam" id="PF19406">
    <property type="entry name" value="PKD_5"/>
    <property type="match status" value="3"/>
</dbReference>
<dbReference type="Proteomes" id="UP001204376">
    <property type="component" value="Unassembled WGS sequence"/>
</dbReference>
<dbReference type="NCBIfam" id="TIGR04131">
    <property type="entry name" value="Bac_Flav_CTERM"/>
    <property type="match status" value="1"/>
</dbReference>
<feature type="domain" description="Ig-like" evidence="1">
    <location>
        <begin position="988"/>
        <end position="1066"/>
    </location>
</feature>
<feature type="domain" description="Ig-like" evidence="1">
    <location>
        <begin position="908"/>
        <end position="985"/>
    </location>
</feature>
<sequence length="1775" mass="183597">MPKQILIFLFILLPFIGYGQNCTLSATISSTGPTICSGNSIVLTANPSGGTGPYTYIWSTGETTPSISVNKEGTYIVNVSDKTPGCSVKANKVISSIITPGAPRASNQTVCPNTPATLTATGPGGEYRWYDVPTGGTALTTGSTYQTPPITQRTIYYVETTISGCTSTRTAVTANVTGKPITQGVTICPGNPAPLSASGGDSYTWYDVATGGTPLGFEPTFVTPVLFSTKIYYVVAIINGCTSARTPVTAKVTAAPQAPTTSPPPAACTGSVVTLHANAPDGIFDWFDVPTGGTSLISSPDYTTPPLTATTTYYVQTTINGCESSRTPVTVIITSPPTPPQPQSVSICSGSSVPLIADSAPTGTYAWYDQATGGILLKEGVTYQTPVLTSSTIYYVQHMNGACSSERTPIEVVVKPPPAPPSASEPIICSGYGATLTASSLGGGTFQWYNVPTGGTSLFSGAVYTTPALTADATYYVQTTESGCVSERTAVKVTVLAPVPVPTVPAASVCAGDQVTLTASGSPDNYEWYDVATGGTPLITGPVYVTPGLTTTKTYYVQSTANDCTSERVAVPVTVTPIPAAPIVGNQSVCPGSSAHLTVNVPGGTAEWYAAASGGAPLATGNTFDTPVLFRATTYYVRAVSGTCVSGRTPVTVSMIDVLSLQFSYASGTFCTASANAKPVINNPSGGTFSATPAGLVFVSNTTGEINIAASIPGKYAVTFTYGGTCPGNSSVNITITSTPNAQFTYAKSSYCQGGTNPLPVFGVGATAGAFTGSSPNLVFRDRSTGEIDLDASKPGLYTIKNTIGADSGCPEVSFEQQITIDPQIIVNAGPEKPVSVGSSVQLGGSISSGTGKWSGPGSFSDVSDPRATYTPPANGATTVTLTLKSDAPAGTCGQLSSTVTIHINTIPAAPTAGGTTVCMGSIARLQPTAPGGTYNWFDVPAGGNSLFTGPIFNTPPITANTIYYVEVTKNGLTSSRTSVNVTVTQTPAAPQFDNPPVCAGNPAVLTARGSTGTYKWFDVPVGGSPLSIDAVFTTPILTANKTYYVQTTVNSCTSERVPVNVTVNPAPHITSQASGIACSGVPFSYNIEASAASTFSWSRAVVPGVSNAAATDVTTGPLTETLISTVNTPVIVKYIITPTANGCAGPPFTYQVTVNPLPVVTNSSTASVCNDTPHNFTINLEPAGAGTSVSWSRAAVAGISNAAVTGQTAPIIKEVLHNTTTASIDVTYVFNYKTANCDGPPFNLVMTVKPEAKIISDDTGIACSGTPQNYAIQSNIPSATFSWKRDAVANISNPAVTNQTNNVIDESLINTGTIPVKVTYIITPFAFDCAGTPFNYIVTVNPQPAMPVAKSNSPVCVNNTIQLRTATVPNASYQWTGPNGYISTQQNPDITNVTTANNGTYNLFVIVNDCTSPAGSVDVKVNALPVVKAGPILKQCGDKPVQLIGSITGGTTTGYWEPKGAASGDFSPSRLNDNANQPKYIPSPADLAAGSVTLTLISTSKDNCTSATADVTINFGQVSATSAGLDREVCSQDATVKLEGVKRSGYDGDVVWKTSGTGTFSSATDLDAFYNPSAADVQAGSVILSLTALTPSDCYTATDRMTLKFIPPPTVNAGGIRYILPGKAITLTPSVSDENVQYLWSPAIGLSSTTVKNPVLTGGNTDQDYTLQITDSRGCVNTDKTKILVSPTLTIPNTFTPNGDGNNDFWNILGLVAYQDAVVDIFNRYGQQLFHSIGYSKAWDGTYNGKPVPAGTYYYKIDTKLNSQVLSGYVLVVR</sequence>
<evidence type="ECO:0000259" key="2">
    <source>
        <dbReference type="Pfam" id="PF19406"/>
    </source>
</evidence>
<dbReference type="EMBL" id="JANHOH010000001">
    <property type="protein sequence ID" value="MCQ6957734.1"/>
    <property type="molecule type" value="Genomic_DNA"/>
</dbReference>
<dbReference type="InterPro" id="IPR044023">
    <property type="entry name" value="Ig_7"/>
</dbReference>
<feature type="domain" description="Ig-like" evidence="1">
    <location>
        <begin position="418"/>
        <end position="495"/>
    </location>
</feature>
<reference evidence="3 4" key="1">
    <citation type="submission" date="2022-07" db="EMBL/GenBank/DDBJ databases">
        <title>Mucilaginibacter sp. JC4.</title>
        <authorList>
            <person name="Le V."/>
            <person name="Ko S.-R."/>
            <person name="Ahn C.-Y."/>
            <person name="Oh H.-M."/>
        </authorList>
    </citation>
    <scope>NUCLEOTIDE SEQUENCE [LARGE SCALE GENOMIC DNA]</scope>
    <source>
        <strain evidence="3 4">JC4</strain>
    </source>
</reference>
<feature type="domain" description="PKD-like" evidence="2">
    <location>
        <begin position="1264"/>
        <end position="1345"/>
    </location>
</feature>
<dbReference type="Pfam" id="PF13585">
    <property type="entry name" value="CHU_C"/>
    <property type="match status" value="1"/>
</dbReference>
<feature type="domain" description="PKD-like" evidence="2">
    <location>
        <begin position="1168"/>
        <end position="1252"/>
    </location>
</feature>
<feature type="domain" description="PKD-like" evidence="2">
    <location>
        <begin position="1078"/>
        <end position="1159"/>
    </location>
</feature>
<name>A0ABT1SZH5_9SPHI</name>
<keyword evidence="4" id="KW-1185">Reference proteome</keyword>
<comment type="caution">
    <text evidence="3">The sequence shown here is derived from an EMBL/GenBank/DDBJ whole genome shotgun (WGS) entry which is preliminary data.</text>
</comment>
<gene>
    <name evidence="3" type="ORF">NPE20_07190</name>
</gene>
<evidence type="ECO:0000259" key="1">
    <source>
        <dbReference type="Pfam" id="PF19081"/>
    </source>
</evidence>
<evidence type="ECO:0000313" key="4">
    <source>
        <dbReference type="Proteomes" id="UP001204376"/>
    </source>
</evidence>
<feature type="domain" description="Ig-like" evidence="1">
    <location>
        <begin position="338"/>
        <end position="416"/>
    </location>
</feature>
<feature type="domain" description="Ig-like" evidence="1">
    <location>
        <begin position="256"/>
        <end position="334"/>
    </location>
</feature>
<dbReference type="InterPro" id="IPR026341">
    <property type="entry name" value="T9SS_type_B"/>
</dbReference>
<dbReference type="RefSeq" id="WP_256537928.1">
    <property type="nucleotide sequence ID" value="NZ_JANHOH010000001.1"/>
</dbReference>
<feature type="domain" description="Ig-like" evidence="1">
    <location>
        <begin position="579"/>
        <end position="654"/>
    </location>
</feature>
<feature type="domain" description="Ig-like" evidence="1">
    <location>
        <begin position="100"/>
        <end position="177"/>
    </location>
</feature>
<organism evidence="3 4">
    <name type="scientific">Mucilaginibacter aquariorum</name>
    <dbReference type="NCBI Taxonomy" id="2967225"/>
    <lineage>
        <taxon>Bacteria</taxon>
        <taxon>Pseudomonadati</taxon>
        <taxon>Bacteroidota</taxon>
        <taxon>Sphingobacteriia</taxon>
        <taxon>Sphingobacteriales</taxon>
        <taxon>Sphingobacteriaceae</taxon>
        <taxon>Mucilaginibacter</taxon>
    </lineage>
</organism>
<dbReference type="Pfam" id="PF19081">
    <property type="entry name" value="Ig_7"/>
    <property type="match status" value="9"/>
</dbReference>
<evidence type="ECO:0000313" key="3">
    <source>
        <dbReference type="EMBL" id="MCQ6957734.1"/>
    </source>
</evidence>
<proteinExistence type="predicted"/>
<dbReference type="InterPro" id="IPR013783">
    <property type="entry name" value="Ig-like_fold"/>
</dbReference>
<protein>
    <submittedName>
        <fullName evidence="3">T9SS type B sorting domain-containing protein</fullName>
    </submittedName>
</protein>
<dbReference type="Gene3D" id="2.60.40.10">
    <property type="entry name" value="Immunoglobulins"/>
    <property type="match status" value="1"/>
</dbReference>
<feature type="domain" description="Ig-like" evidence="1">
    <location>
        <begin position="501"/>
        <end position="577"/>
    </location>
</feature>
<dbReference type="InterPro" id="IPR045828">
    <property type="entry name" value="PKD_Bacteroidetes"/>
</dbReference>
<feature type="domain" description="Ig-like" evidence="1">
    <location>
        <begin position="181"/>
        <end position="253"/>
    </location>
</feature>
<accession>A0ABT1SZH5</accession>